<dbReference type="EMBL" id="AAAFYZ010000090">
    <property type="protein sequence ID" value="EAB8479243.1"/>
    <property type="molecule type" value="Genomic_DNA"/>
</dbReference>
<comment type="caution">
    <text evidence="2">The sequence shown here is derived from an EMBL/GenBank/DDBJ whole genome shotgun (WGS) entry which is preliminary data.</text>
</comment>
<sequence length="65" mass="7212">MPNWCSNRACFYAERGQIIAIQALADGDLTPYYRRAVNEGIQLFVAGCAGLLQVTEDIQYVPYPG</sequence>
<accession>A0A3Y9C5J0</accession>
<evidence type="ECO:0000313" key="2">
    <source>
        <dbReference type="EMBL" id="EAB8479243.1"/>
    </source>
</evidence>
<organism evidence="2">
    <name type="scientific">Salmonella enterica subsp. enterica serovar Java</name>
    <dbReference type="NCBI Taxonomy" id="224729"/>
    <lineage>
        <taxon>Bacteria</taxon>
        <taxon>Pseudomonadati</taxon>
        <taxon>Pseudomonadota</taxon>
        <taxon>Gammaproteobacteria</taxon>
        <taxon>Enterobacterales</taxon>
        <taxon>Enterobacteriaceae</taxon>
        <taxon>Salmonella</taxon>
    </lineage>
</organism>
<feature type="domain" description="DUF1281" evidence="1">
    <location>
        <begin position="30"/>
        <end position="64"/>
    </location>
</feature>
<evidence type="ECO:0000259" key="1">
    <source>
        <dbReference type="Pfam" id="PF06924"/>
    </source>
</evidence>
<dbReference type="Gene3D" id="1.10.3530.10">
    <property type="entry name" value="Api92-like"/>
    <property type="match status" value="1"/>
</dbReference>
<dbReference type="InterPro" id="IPR023136">
    <property type="entry name" value="Api92-like_dom_sf"/>
</dbReference>
<protein>
    <submittedName>
        <fullName evidence="2">DUF1281 domain-containing protein</fullName>
    </submittedName>
</protein>
<feature type="non-terminal residue" evidence="2">
    <location>
        <position position="65"/>
    </location>
</feature>
<gene>
    <name evidence="2" type="ORF">AU894_24245</name>
</gene>
<reference evidence="2" key="1">
    <citation type="submission" date="2018-08" db="EMBL/GenBank/DDBJ databases">
        <authorList>
            <person name="Ashton P.M."/>
            <person name="Dallman T."/>
            <person name="Nair S."/>
            <person name="De Pinna E."/>
            <person name="Peters T."/>
            <person name="Grant K."/>
        </authorList>
    </citation>
    <scope>NUCLEOTIDE SEQUENCE [LARGE SCALE GENOMIC DNA]</scope>
    <source>
        <strain evidence="2">43913</strain>
    </source>
</reference>
<dbReference type="AlphaFoldDB" id="A0A3Y9C5J0"/>
<dbReference type="Pfam" id="PF06924">
    <property type="entry name" value="DUF1281"/>
    <property type="match status" value="1"/>
</dbReference>
<dbReference type="InterPro" id="IPR009694">
    <property type="entry name" value="DUF1281"/>
</dbReference>
<dbReference type="Proteomes" id="UP000839644">
    <property type="component" value="Unassembled WGS sequence"/>
</dbReference>
<dbReference type="Gene3D" id="3.30.70.1270">
    <property type="entry name" value="Api92-like domains"/>
    <property type="match status" value="1"/>
</dbReference>
<name>A0A3Y9C5J0_SALEB</name>
<dbReference type="SUPFAM" id="SSF160940">
    <property type="entry name" value="Api92-like"/>
    <property type="match status" value="1"/>
</dbReference>
<proteinExistence type="predicted"/>